<name>A0A1M6IXY0_9FLAO</name>
<evidence type="ECO:0000256" key="1">
    <source>
        <dbReference type="SAM" id="MobiDB-lite"/>
    </source>
</evidence>
<sequence>MSKFLFMKKSFLLLIVLQSFLFTNCSSSDADEEIFTSKEELILSNIQIGEPEELETYSEAVSSLEREEESAADVE</sequence>
<feature type="compositionally biased region" description="Acidic residues" evidence="1">
    <location>
        <begin position="66"/>
        <end position="75"/>
    </location>
</feature>
<feature type="chain" id="PRO_5012567814" description="Secreted protein" evidence="2">
    <location>
        <begin position="31"/>
        <end position="75"/>
    </location>
</feature>
<evidence type="ECO:0000313" key="3">
    <source>
        <dbReference type="EMBL" id="SHJ39291.1"/>
    </source>
</evidence>
<reference evidence="4" key="1">
    <citation type="submission" date="2016-11" db="EMBL/GenBank/DDBJ databases">
        <authorList>
            <person name="Varghese N."/>
            <person name="Submissions S."/>
        </authorList>
    </citation>
    <scope>NUCLEOTIDE SEQUENCE [LARGE SCALE GENOMIC DNA]</scope>
    <source>
        <strain evidence="4">DSM 22623</strain>
    </source>
</reference>
<protein>
    <recommendedName>
        <fullName evidence="5">Secreted protein</fullName>
    </recommendedName>
</protein>
<dbReference type="Proteomes" id="UP000184432">
    <property type="component" value="Unassembled WGS sequence"/>
</dbReference>
<dbReference type="EMBL" id="FQYP01000008">
    <property type="protein sequence ID" value="SHJ39291.1"/>
    <property type="molecule type" value="Genomic_DNA"/>
</dbReference>
<evidence type="ECO:0000256" key="2">
    <source>
        <dbReference type="SAM" id="SignalP"/>
    </source>
</evidence>
<organism evidence="3 4">
    <name type="scientific">Aquimarina spongiae</name>
    <dbReference type="NCBI Taxonomy" id="570521"/>
    <lineage>
        <taxon>Bacteria</taxon>
        <taxon>Pseudomonadati</taxon>
        <taxon>Bacteroidota</taxon>
        <taxon>Flavobacteriia</taxon>
        <taxon>Flavobacteriales</taxon>
        <taxon>Flavobacteriaceae</taxon>
        <taxon>Aquimarina</taxon>
    </lineage>
</organism>
<evidence type="ECO:0008006" key="5">
    <source>
        <dbReference type="Google" id="ProtNLM"/>
    </source>
</evidence>
<feature type="region of interest" description="Disordered" evidence="1">
    <location>
        <begin position="53"/>
        <end position="75"/>
    </location>
</feature>
<dbReference type="AlphaFoldDB" id="A0A1M6IXY0"/>
<gene>
    <name evidence="3" type="ORF">SAMN04488508_108130</name>
</gene>
<keyword evidence="2" id="KW-0732">Signal</keyword>
<proteinExistence type="predicted"/>
<accession>A0A1M6IXY0</accession>
<evidence type="ECO:0000313" key="4">
    <source>
        <dbReference type="Proteomes" id="UP000184432"/>
    </source>
</evidence>
<dbReference type="STRING" id="570521.SAMN04488508_108130"/>
<feature type="signal peptide" evidence="2">
    <location>
        <begin position="1"/>
        <end position="30"/>
    </location>
</feature>
<keyword evidence="4" id="KW-1185">Reference proteome</keyword>